<dbReference type="PROSITE" id="PS52050">
    <property type="entry name" value="WYL"/>
    <property type="match status" value="1"/>
</dbReference>
<name>A0A9D1SHZ4_9FIRM</name>
<evidence type="ECO:0000313" key="3">
    <source>
        <dbReference type="EMBL" id="HIU60337.1"/>
    </source>
</evidence>
<organism evidence="3 4">
    <name type="scientific">Candidatus Stercoripulliclostridium merdigallinarum</name>
    <dbReference type="NCBI Taxonomy" id="2840951"/>
    <lineage>
        <taxon>Bacteria</taxon>
        <taxon>Bacillati</taxon>
        <taxon>Bacillota</taxon>
        <taxon>Clostridia</taxon>
        <taxon>Eubacteriales</taxon>
        <taxon>Candidatus Stercoripulliclostridium</taxon>
    </lineage>
</organism>
<evidence type="ECO:0000256" key="1">
    <source>
        <dbReference type="SAM" id="MobiDB-lite"/>
    </source>
</evidence>
<dbReference type="Proteomes" id="UP000824094">
    <property type="component" value="Unassembled WGS sequence"/>
</dbReference>
<reference evidence="3" key="1">
    <citation type="submission" date="2020-10" db="EMBL/GenBank/DDBJ databases">
        <authorList>
            <person name="Gilroy R."/>
        </authorList>
    </citation>
    <scope>NUCLEOTIDE SEQUENCE</scope>
    <source>
        <strain evidence="3">18911</strain>
    </source>
</reference>
<dbReference type="InterPro" id="IPR051534">
    <property type="entry name" value="CBASS_pafABC_assoc_protein"/>
</dbReference>
<dbReference type="AlphaFoldDB" id="A0A9D1SHZ4"/>
<proteinExistence type="predicted"/>
<dbReference type="PANTHER" id="PTHR34580:SF3">
    <property type="entry name" value="PROTEIN PAFB"/>
    <property type="match status" value="1"/>
</dbReference>
<protein>
    <submittedName>
        <fullName evidence="3">WYL domain-containing protein</fullName>
    </submittedName>
</protein>
<comment type="caution">
    <text evidence="3">The sequence shown here is derived from an EMBL/GenBank/DDBJ whole genome shotgun (WGS) entry which is preliminary data.</text>
</comment>
<evidence type="ECO:0000259" key="2">
    <source>
        <dbReference type="Pfam" id="PF13280"/>
    </source>
</evidence>
<reference evidence="3" key="2">
    <citation type="journal article" date="2021" name="PeerJ">
        <title>Extensive microbial diversity within the chicken gut microbiome revealed by metagenomics and culture.</title>
        <authorList>
            <person name="Gilroy R."/>
            <person name="Ravi A."/>
            <person name="Getino M."/>
            <person name="Pursley I."/>
            <person name="Horton D.L."/>
            <person name="Alikhan N.F."/>
            <person name="Baker D."/>
            <person name="Gharbi K."/>
            <person name="Hall N."/>
            <person name="Watson M."/>
            <person name="Adriaenssens E.M."/>
            <person name="Foster-Nyarko E."/>
            <person name="Jarju S."/>
            <person name="Secka A."/>
            <person name="Antonio M."/>
            <person name="Oren A."/>
            <person name="Chaudhuri R.R."/>
            <person name="La Ragione R."/>
            <person name="Hildebrand F."/>
            <person name="Pallen M.J."/>
        </authorList>
    </citation>
    <scope>NUCLEOTIDE SEQUENCE</scope>
    <source>
        <strain evidence="3">18911</strain>
    </source>
</reference>
<dbReference type="EMBL" id="DVNF01000085">
    <property type="protein sequence ID" value="HIU60337.1"/>
    <property type="molecule type" value="Genomic_DNA"/>
</dbReference>
<accession>A0A9D1SHZ4</accession>
<dbReference type="PANTHER" id="PTHR34580">
    <property type="match status" value="1"/>
</dbReference>
<dbReference type="Pfam" id="PF13280">
    <property type="entry name" value="WYL"/>
    <property type="match status" value="1"/>
</dbReference>
<feature type="region of interest" description="Disordered" evidence="1">
    <location>
        <begin position="350"/>
        <end position="373"/>
    </location>
</feature>
<sequence>MKLFETKKGEHQRKIRPKLVYDILLHESDERHPISTNEIIGKLAERGVSADRKTLYEDIKLLNSYGFEVLHERGRANYYYVVDRSFDTVELKILLDAVESARFITKKKTAVLKKKIMELAARSGAEQLSANNVTFDVVKLRNENIFYNIDTLDACINAEKKCSFLYFDYDSEGQRKYRNDSEPYVVSPLALLFSDENYYLLAKARRPGISAYRVDRMDRVQMEDPLAEKVRGESLKSYRKKVFSMYAGKEETVVMECSEDYIDVIIDRFGFELPMLRLADGKVRIRAEVQLSPTFFGWLATGGGKVRLTAPRDAVAAYRNFLMNCIPSEADVENAPKDKRAKEMREFGKNVSVYDKKRNEKRPTGGQKDETTCKTEGEYCNSCDEDLA</sequence>
<dbReference type="InterPro" id="IPR036390">
    <property type="entry name" value="WH_DNA-bd_sf"/>
</dbReference>
<evidence type="ECO:0000313" key="4">
    <source>
        <dbReference type="Proteomes" id="UP000824094"/>
    </source>
</evidence>
<dbReference type="SUPFAM" id="SSF46785">
    <property type="entry name" value="Winged helix' DNA-binding domain"/>
    <property type="match status" value="1"/>
</dbReference>
<gene>
    <name evidence="3" type="ORF">IAB05_02970</name>
</gene>
<dbReference type="InterPro" id="IPR026881">
    <property type="entry name" value="WYL_dom"/>
</dbReference>
<feature type="domain" description="WYL" evidence="2">
    <location>
        <begin position="149"/>
        <end position="222"/>
    </location>
</feature>